<dbReference type="Proteomes" id="UP001431186">
    <property type="component" value="Chromosome"/>
</dbReference>
<dbReference type="Pfam" id="PF01613">
    <property type="entry name" value="Flavin_Reduct"/>
    <property type="match status" value="1"/>
</dbReference>
<dbReference type="PANTHER" id="PTHR30466">
    <property type="entry name" value="FLAVIN REDUCTASE"/>
    <property type="match status" value="1"/>
</dbReference>
<dbReference type="Gene3D" id="2.30.110.10">
    <property type="entry name" value="Electron Transport, Fmn-binding Protein, Chain A"/>
    <property type="match status" value="1"/>
</dbReference>
<evidence type="ECO:0000313" key="3">
    <source>
        <dbReference type="EMBL" id="BDC90345.1"/>
    </source>
</evidence>
<keyword evidence="1" id="KW-0560">Oxidoreductase</keyword>
<dbReference type="InterPro" id="IPR012349">
    <property type="entry name" value="Split_barrel_FMN-bd"/>
</dbReference>
<feature type="domain" description="Flavin reductase like" evidence="2">
    <location>
        <begin position="7"/>
        <end position="153"/>
    </location>
</feature>
<dbReference type="SUPFAM" id="SSF50475">
    <property type="entry name" value="FMN-binding split barrel"/>
    <property type="match status" value="1"/>
</dbReference>
<dbReference type="InterPro" id="IPR050268">
    <property type="entry name" value="NADH-dep_flavin_reductase"/>
</dbReference>
<dbReference type="SMART" id="SM00903">
    <property type="entry name" value="Flavin_Reduct"/>
    <property type="match status" value="1"/>
</dbReference>
<evidence type="ECO:0000313" key="4">
    <source>
        <dbReference type="Proteomes" id="UP001431186"/>
    </source>
</evidence>
<evidence type="ECO:0000259" key="2">
    <source>
        <dbReference type="SMART" id="SM00903"/>
    </source>
</evidence>
<dbReference type="KEGG" id="lcal:ATTO_02170"/>
<protein>
    <submittedName>
        <fullName evidence="3">Flavin reductase</fullName>
    </submittedName>
</protein>
<gene>
    <name evidence="3" type="ORF">ATTO_02170</name>
</gene>
<dbReference type="GO" id="GO:0042602">
    <property type="term" value="F:riboflavin reductase (NADPH) activity"/>
    <property type="evidence" value="ECO:0007669"/>
    <property type="project" value="TreeGrafter"/>
</dbReference>
<name>A0AAU9C2B2_9ACTN</name>
<proteinExistence type="predicted"/>
<dbReference type="AlphaFoldDB" id="A0AAU9C2B2"/>
<dbReference type="RefSeq" id="WP_265591894.1">
    <property type="nucleotide sequence ID" value="NZ_AP025285.1"/>
</dbReference>
<dbReference type="EMBL" id="AP025285">
    <property type="protein sequence ID" value="BDC90345.1"/>
    <property type="molecule type" value="Genomic_DNA"/>
</dbReference>
<accession>A0AAU9C2B2</accession>
<dbReference type="InterPro" id="IPR002563">
    <property type="entry name" value="Flavin_Rdtase-like_dom"/>
</dbReference>
<organism evidence="3 4">
    <name type="scientific">Leptogranulimonas caecicola</name>
    <dbReference type="NCBI Taxonomy" id="2894156"/>
    <lineage>
        <taxon>Bacteria</taxon>
        <taxon>Bacillati</taxon>
        <taxon>Actinomycetota</taxon>
        <taxon>Coriobacteriia</taxon>
        <taxon>Coriobacteriales</taxon>
        <taxon>Kribbibacteriaceae</taxon>
        <taxon>Leptogranulimonas</taxon>
    </lineage>
</organism>
<sequence>MIDPTTMFDFTYGLYVVSATGKEGSSGCVINTATQVTATPIQVAVSVNKENVTCERMLEAGHFALTVLDNTVDMPFIGRFGFRSSRDIDKYEGIDVATSDLGDVYATDHACAMIAVRVSETLDMGTHLLFVGEVVQTEKLGDAAPLTYTEYHTTLKGKTPPKAASYVAN</sequence>
<reference evidence="3" key="1">
    <citation type="submission" date="2021-11" db="EMBL/GenBank/DDBJ databases">
        <title>Complete genome sequence of Atopobiaceae bacterium TOC12.</title>
        <authorList>
            <person name="Morinaga K."/>
            <person name="Kusada H."/>
            <person name="Tamaki H."/>
        </authorList>
    </citation>
    <scope>NUCLEOTIDE SEQUENCE</scope>
    <source>
        <strain evidence="3">TOC12</strain>
    </source>
</reference>
<keyword evidence="4" id="KW-1185">Reference proteome</keyword>
<evidence type="ECO:0000256" key="1">
    <source>
        <dbReference type="ARBA" id="ARBA00023002"/>
    </source>
</evidence>
<dbReference type="PANTHER" id="PTHR30466:SF1">
    <property type="entry name" value="FMN REDUCTASE (NADH) RUTF"/>
    <property type="match status" value="1"/>
</dbReference>
<dbReference type="GO" id="GO:0010181">
    <property type="term" value="F:FMN binding"/>
    <property type="evidence" value="ECO:0007669"/>
    <property type="project" value="InterPro"/>
</dbReference>